<name>A0AC34FT95_9BILA</name>
<evidence type="ECO:0000313" key="1">
    <source>
        <dbReference type="Proteomes" id="UP000887579"/>
    </source>
</evidence>
<accession>A0AC34FT95</accession>
<protein>
    <submittedName>
        <fullName evidence="2">Protein kinase domain-containing protein</fullName>
    </submittedName>
</protein>
<reference evidence="2" key="1">
    <citation type="submission" date="2022-11" db="UniProtKB">
        <authorList>
            <consortium name="WormBaseParasite"/>
        </authorList>
    </citation>
    <scope>IDENTIFICATION</scope>
</reference>
<proteinExistence type="predicted"/>
<dbReference type="WBParaSite" id="ES5_v2.g20664.t1">
    <property type="protein sequence ID" value="ES5_v2.g20664.t1"/>
    <property type="gene ID" value="ES5_v2.g20664"/>
</dbReference>
<evidence type="ECO:0000313" key="2">
    <source>
        <dbReference type="WBParaSite" id="ES5_v2.g20664.t1"/>
    </source>
</evidence>
<dbReference type="Proteomes" id="UP000887579">
    <property type="component" value="Unplaced"/>
</dbReference>
<organism evidence="1 2">
    <name type="scientific">Panagrolaimus sp. ES5</name>
    <dbReference type="NCBI Taxonomy" id="591445"/>
    <lineage>
        <taxon>Eukaryota</taxon>
        <taxon>Metazoa</taxon>
        <taxon>Ecdysozoa</taxon>
        <taxon>Nematoda</taxon>
        <taxon>Chromadorea</taxon>
        <taxon>Rhabditida</taxon>
        <taxon>Tylenchina</taxon>
        <taxon>Panagrolaimomorpha</taxon>
        <taxon>Panagrolaimoidea</taxon>
        <taxon>Panagrolaimidae</taxon>
        <taxon>Panagrolaimus</taxon>
    </lineage>
</organism>
<sequence>MEVYVLMELGKTDNHHFCKIEDRWQYDKVYYVVMTLVGKSLQDLRLQQENKKFSLGCALSLGIQCLEALENLHSIGYVHCYVNPSSYSIGRPDLNELRKVYLTNLGMAKKFGRSDGSIKKPRTVAGFRGTVRYAPLSYHLQHETCRKDDIESWLYMTIEITRGKLPWRNLGDDDKEVGELKKECRNDKSIKQLFGGCPRQFIDIMKLSDSWKFFDQPSYAKVYKLMKEAIVSTASALRSRYEEVAIDIRGWKNDATPDIQIDISKSDGKNILLIKIPSRKSPSIYAKKFLEGDELLLINGVYVEDEEHAKTLTTEAMKKKEFQVVVFRPPSATKFNA</sequence>